<dbReference type="EMBL" id="JACRWE010000003">
    <property type="protein sequence ID" value="MBC5996836.1"/>
    <property type="molecule type" value="Genomic_DNA"/>
</dbReference>
<feature type="domain" description="AlgX/AlgJ SGNH hydrolase-like" evidence="7">
    <location>
        <begin position="112"/>
        <end position="221"/>
    </location>
</feature>
<protein>
    <recommendedName>
        <fullName evidence="7">AlgX/AlgJ SGNH hydrolase-like domain-containing protein</fullName>
    </recommendedName>
</protein>
<keyword evidence="4" id="KW-0732">Signal</keyword>
<keyword evidence="6" id="KW-0016">Alginate biosynthesis</keyword>
<evidence type="ECO:0000256" key="6">
    <source>
        <dbReference type="ARBA" id="ARBA00022841"/>
    </source>
</evidence>
<comment type="caution">
    <text evidence="8">The sequence shown here is derived from an EMBL/GenBank/DDBJ whole genome shotgun (WGS) entry which is preliminary data.</text>
</comment>
<gene>
    <name evidence="8" type="ORF">H8923_08695</name>
</gene>
<evidence type="ECO:0000313" key="9">
    <source>
        <dbReference type="Proteomes" id="UP000609849"/>
    </source>
</evidence>
<keyword evidence="5" id="KW-0574">Periplasm</keyword>
<dbReference type="Pfam" id="PF16822">
    <property type="entry name" value="ALGX"/>
    <property type="match status" value="1"/>
</dbReference>
<name>A0ABR7JPI7_9FIRM</name>
<dbReference type="RefSeq" id="WP_153971696.1">
    <property type="nucleotide sequence ID" value="NZ_JACRWE010000003.1"/>
</dbReference>
<evidence type="ECO:0000256" key="3">
    <source>
        <dbReference type="ARBA" id="ARBA00022679"/>
    </source>
</evidence>
<accession>A0ABR7JPI7</accession>
<dbReference type="Proteomes" id="UP000609849">
    <property type="component" value="Unassembled WGS sequence"/>
</dbReference>
<proteinExistence type="predicted"/>
<keyword evidence="3" id="KW-0808">Transferase</keyword>
<keyword evidence="9" id="KW-1185">Reference proteome</keyword>
<evidence type="ECO:0000256" key="4">
    <source>
        <dbReference type="ARBA" id="ARBA00022729"/>
    </source>
</evidence>
<evidence type="ECO:0000259" key="7">
    <source>
        <dbReference type="Pfam" id="PF16822"/>
    </source>
</evidence>
<evidence type="ECO:0000313" key="8">
    <source>
        <dbReference type="EMBL" id="MBC5996836.1"/>
    </source>
</evidence>
<comment type="subcellular location">
    <subcellularLocation>
        <location evidence="1">Periplasm</location>
    </subcellularLocation>
</comment>
<organism evidence="8 9">
    <name type="scientific">Romboutsia faecis</name>
    <dbReference type="NCBI Taxonomy" id="2764597"/>
    <lineage>
        <taxon>Bacteria</taxon>
        <taxon>Bacillati</taxon>
        <taxon>Bacillota</taxon>
        <taxon>Clostridia</taxon>
        <taxon>Peptostreptococcales</taxon>
        <taxon>Peptostreptococcaceae</taxon>
        <taxon>Romboutsia</taxon>
    </lineage>
</organism>
<evidence type="ECO:0000256" key="5">
    <source>
        <dbReference type="ARBA" id="ARBA00022764"/>
    </source>
</evidence>
<evidence type="ECO:0000256" key="1">
    <source>
        <dbReference type="ARBA" id="ARBA00004418"/>
    </source>
</evidence>
<dbReference type="InterPro" id="IPR031811">
    <property type="entry name" value="ALGX/ALGJ_SGNH-like"/>
</dbReference>
<evidence type="ECO:0000256" key="2">
    <source>
        <dbReference type="ARBA" id="ARBA00005182"/>
    </source>
</evidence>
<sequence length="405" mass="47210">MKRLFIKKGITALIFIIFLMFFSYQNIKISSGPLVSTLKEFDYSNLNFETIKDLINKIDSVINENVYKKNEYIGLYGLTQNLMGKNEESNFEVVKDTNGSLHYTYFAEGPNPVNEIVNEMNTLKINIKNKETKLIYLMPPDKYIKGYTEFPKGIPYNFANETADNFIKGIKDKGIDTIDFRDGLLDNGIPKEDLFFKTDHHWKIETSFWAYTKLVDELNYKYNLNLDEDGFYRNKDNYNFIKYKNSYAGSMARKASIYYSGVDDFTLIYPKFDTNFEFMSQTKDRIVNLQGRFEDSLVSTMPFNSQKSPYDLEKDMYSSYLTGNQGFTHIKNKNNPKGIKVLLIKDSFSLPLAAFLSNVCSDVYLVDPRYYDDDITDLTNKLNTDFVFVTFSPPDLTREFFNFKN</sequence>
<comment type="pathway">
    <text evidence="2">Glycan biosynthesis; alginate biosynthesis.</text>
</comment>
<reference evidence="8 9" key="1">
    <citation type="submission" date="2020-08" db="EMBL/GenBank/DDBJ databases">
        <authorList>
            <person name="Liu C."/>
            <person name="Sun Q."/>
        </authorList>
    </citation>
    <scope>NUCLEOTIDE SEQUENCE [LARGE SCALE GENOMIC DNA]</scope>
    <source>
        <strain evidence="8 9">NSJ-18</strain>
    </source>
</reference>